<feature type="compositionally biased region" description="Low complexity" evidence="3">
    <location>
        <begin position="62"/>
        <end position="86"/>
    </location>
</feature>
<reference evidence="4" key="1">
    <citation type="submission" date="2021-02" db="EMBL/GenBank/DDBJ databases">
        <title>Psilocybe cubensis genome.</title>
        <authorList>
            <person name="Mckernan K.J."/>
            <person name="Crawford S."/>
            <person name="Trippe A."/>
            <person name="Kane L.T."/>
            <person name="Mclaughlin S."/>
        </authorList>
    </citation>
    <scope>NUCLEOTIDE SEQUENCE [LARGE SCALE GENOMIC DNA]</scope>
    <source>
        <strain evidence="4">MGC-MH-2018</strain>
    </source>
</reference>
<dbReference type="PANTHER" id="PTHR42760">
    <property type="entry name" value="SHORT-CHAIN DEHYDROGENASES/REDUCTASES FAMILY MEMBER"/>
    <property type="match status" value="1"/>
</dbReference>
<dbReference type="OrthoDB" id="294295at2759"/>
<organism evidence="4">
    <name type="scientific">Psilocybe cubensis</name>
    <name type="common">Psychedelic mushroom</name>
    <name type="synonym">Stropharia cubensis</name>
    <dbReference type="NCBI Taxonomy" id="181762"/>
    <lineage>
        <taxon>Eukaryota</taxon>
        <taxon>Fungi</taxon>
        <taxon>Dikarya</taxon>
        <taxon>Basidiomycota</taxon>
        <taxon>Agaricomycotina</taxon>
        <taxon>Agaricomycetes</taxon>
        <taxon>Agaricomycetidae</taxon>
        <taxon>Agaricales</taxon>
        <taxon>Agaricineae</taxon>
        <taxon>Strophariaceae</taxon>
        <taxon>Psilocybe</taxon>
    </lineage>
</organism>
<dbReference type="InterPro" id="IPR002347">
    <property type="entry name" value="SDR_fam"/>
</dbReference>
<proteinExistence type="inferred from homology"/>
<feature type="region of interest" description="Disordered" evidence="3">
    <location>
        <begin position="56"/>
        <end position="86"/>
    </location>
</feature>
<gene>
    <name evidence="4" type="ORF">JR316_006633</name>
</gene>
<dbReference type="Pfam" id="PF00106">
    <property type="entry name" value="adh_short"/>
    <property type="match status" value="1"/>
</dbReference>
<evidence type="ECO:0008006" key="5">
    <source>
        <dbReference type="Google" id="ProtNLM"/>
    </source>
</evidence>
<dbReference type="InterPro" id="IPR036291">
    <property type="entry name" value="NAD(P)-bd_dom_sf"/>
</dbReference>
<dbReference type="EMBL" id="JAFIQS010000006">
    <property type="protein sequence ID" value="KAG5168040.1"/>
    <property type="molecule type" value="Genomic_DNA"/>
</dbReference>
<accession>A0A8H7XUC1</accession>
<comment type="similarity">
    <text evidence="1">Belongs to the short-chain dehydrogenases/reductases (SDR) family.</text>
</comment>
<feature type="region of interest" description="Disordered" evidence="3">
    <location>
        <begin position="132"/>
        <end position="151"/>
    </location>
</feature>
<comment type="caution">
    <text evidence="4">The sequence shown here is derived from an EMBL/GenBank/DDBJ whole genome shotgun (WGS) entry which is preliminary data.</text>
</comment>
<keyword evidence="2" id="KW-0560">Oxidoreductase</keyword>
<evidence type="ECO:0000256" key="3">
    <source>
        <dbReference type="SAM" id="MobiDB-lite"/>
    </source>
</evidence>
<sequence length="186" mass="18730">MDPTPTHTPVLDLFSLKGQNALITGASRGIGYACALALAQAGANVCLVLRPPPNASAPAPAPVSTATATPPATPITTSTSTPSTTTAGTTDIVTALRTAFPSQHFPVVHADLADIDAVKRVVPAALEAFARIGGGGGEQEGEGGQGQGGGRGRIDVFVNCAGIQRRAPAEVFGEAEWDEVGGFSPF</sequence>
<dbReference type="AlphaFoldDB" id="A0A8H7XUC1"/>
<protein>
    <recommendedName>
        <fullName evidence="5">NAD(P)-binding protein</fullName>
    </recommendedName>
</protein>
<dbReference type="Gene3D" id="3.40.50.720">
    <property type="entry name" value="NAD(P)-binding Rossmann-like Domain"/>
    <property type="match status" value="1"/>
</dbReference>
<evidence type="ECO:0000256" key="1">
    <source>
        <dbReference type="ARBA" id="ARBA00006484"/>
    </source>
</evidence>
<evidence type="ECO:0000313" key="4">
    <source>
        <dbReference type="EMBL" id="KAG5168040.1"/>
    </source>
</evidence>
<dbReference type="PANTHER" id="PTHR42760:SF5">
    <property type="entry name" value="2-DEHYDRO-3-DEOXY-D-GLUCONATE 5-DEHYDROGENASE"/>
    <property type="match status" value="1"/>
</dbReference>
<dbReference type="SUPFAM" id="SSF51735">
    <property type="entry name" value="NAD(P)-binding Rossmann-fold domains"/>
    <property type="match status" value="1"/>
</dbReference>
<evidence type="ECO:0000256" key="2">
    <source>
        <dbReference type="ARBA" id="ARBA00023002"/>
    </source>
</evidence>
<dbReference type="GO" id="GO:0016616">
    <property type="term" value="F:oxidoreductase activity, acting on the CH-OH group of donors, NAD or NADP as acceptor"/>
    <property type="evidence" value="ECO:0007669"/>
    <property type="project" value="TreeGrafter"/>
</dbReference>
<name>A0A8H7XUC1_PSICU</name>